<dbReference type="PANTHER" id="PTHR35791:SF1">
    <property type="entry name" value="UPF0754 MEMBRANE PROTEIN YHEB"/>
    <property type="match status" value="1"/>
</dbReference>
<name>A0AA46TKR7_9ACTN</name>
<keyword evidence="1" id="KW-0472">Membrane</keyword>
<evidence type="ECO:0000313" key="3">
    <source>
        <dbReference type="Proteomes" id="UP001164390"/>
    </source>
</evidence>
<proteinExistence type="predicted"/>
<protein>
    <recommendedName>
        <fullName evidence="4">DUF445 domain-containing protein</fullName>
    </recommendedName>
</protein>
<dbReference type="AlphaFoldDB" id="A0AA46TKR7"/>
<evidence type="ECO:0000256" key="1">
    <source>
        <dbReference type="SAM" id="Phobius"/>
    </source>
</evidence>
<dbReference type="RefSeq" id="WP_271635643.1">
    <property type="nucleotide sequence ID" value="NZ_CP094970.1"/>
</dbReference>
<feature type="transmembrane region" description="Helical" evidence="1">
    <location>
        <begin position="184"/>
        <end position="201"/>
    </location>
</feature>
<sequence length="402" mass="45809">MLSDAWIYLAMPLCMALIGYVTKLLAIKMMFAPIERRSWGPFGWQGIVPRHAARMASIAVDLMTSRLLSPRDVIDRLDPELIARELDEPLRETVDEVVRDVMREYQPGVWEAMPRGARDLLIRRVKDDAPDVIAGVLRDIRGDIDQVLDLKSMVVTNLVRDKALLNRMFQEAGAKEFTFIARSGIYFGFLIGCVQALAWYFTQNPLLLPLFGIFTGWFTDWLALKMIFFPIRQRRFGPFTWQGLFLARRREVADGYCQLIATELITPHHLFEALLKGPLSDRVFVMVQRHVQRAIDAQSGVARPIVMLAVGSTTYQNMKGTVADRVMERLPDTLSQIEDYAADTLDIAQTMRRKMDDLTDEEFLQLIRPAFQADEWKLIAVGAALGGIMGEAQVLLLEYLHM</sequence>
<evidence type="ECO:0008006" key="4">
    <source>
        <dbReference type="Google" id="ProtNLM"/>
    </source>
</evidence>
<keyword evidence="3" id="KW-1185">Reference proteome</keyword>
<keyword evidence="1" id="KW-1133">Transmembrane helix</keyword>
<evidence type="ECO:0000313" key="2">
    <source>
        <dbReference type="EMBL" id="UYM06724.1"/>
    </source>
</evidence>
<keyword evidence="1" id="KW-0812">Transmembrane</keyword>
<feature type="transmembrane region" description="Helical" evidence="1">
    <location>
        <begin position="6"/>
        <end position="27"/>
    </location>
</feature>
<accession>A0AA46TKR7</accession>
<dbReference type="EMBL" id="CP094970">
    <property type="protein sequence ID" value="UYM06724.1"/>
    <property type="molecule type" value="Genomic_DNA"/>
</dbReference>
<gene>
    <name evidence="2" type="ORF">L0C25_06540</name>
</gene>
<reference evidence="2" key="1">
    <citation type="submission" date="2022-01" db="EMBL/GenBank/DDBJ databases">
        <title>Nocardioidaceae gen. sp. A5X3R13.</title>
        <authorList>
            <person name="Lopez Marin M.A."/>
            <person name="Uhlik O."/>
        </authorList>
    </citation>
    <scope>NUCLEOTIDE SEQUENCE</scope>
    <source>
        <strain evidence="2">A5X3R13</strain>
    </source>
</reference>
<dbReference type="Proteomes" id="UP001164390">
    <property type="component" value="Chromosome"/>
</dbReference>
<feature type="transmembrane region" description="Helical" evidence="1">
    <location>
        <begin position="207"/>
        <end position="228"/>
    </location>
</feature>
<dbReference type="KEGG" id="sgrg:L0C25_06540"/>
<organism evidence="2 3">
    <name type="scientific">Solicola gregarius</name>
    <dbReference type="NCBI Taxonomy" id="2908642"/>
    <lineage>
        <taxon>Bacteria</taxon>
        <taxon>Bacillati</taxon>
        <taxon>Actinomycetota</taxon>
        <taxon>Actinomycetes</taxon>
        <taxon>Propionibacteriales</taxon>
        <taxon>Nocardioidaceae</taxon>
        <taxon>Solicola</taxon>
    </lineage>
</organism>
<dbReference type="PANTHER" id="PTHR35791">
    <property type="entry name" value="UPF0754 MEMBRANE PROTEIN YHEB"/>
    <property type="match status" value="1"/>
</dbReference>